<dbReference type="InterPro" id="IPR020845">
    <property type="entry name" value="AMP-binding_CS"/>
</dbReference>
<accession>A0A6J7LSV4</accession>
<dbReference type="PROSITE" id="PS00455">
    <property type="entry name" value="AMP_BINDING"/>
    <property type="match status" value="1"/>
</dbReference>
<feature type="domain" description="AMP-dependent synthetase/ligase" evidence="1">
    <location>
        <begin position="10"/>
        <end position="401"/>
    </location>
</feature>
<dbReference type="EMBL" id="CAFBMM010000001">
    <property type="protein sequence ID" value="CAB4894590.1"/>
    <property type="molecule type" value="Genomic_DNA"/>
</dbReference>
<evidence type="ECO:0000313" key="4">
    <source>
        <dbReference type="EMBL" id="CAB4894590.1"/>
    </source>
</evidence>
<protein>
    <submittedName>
        <fullName evidence="5">Unannotated protein</fullName>
    </submittedName>
</protein>
<evidence type="ECO:0000259" key="2">
    <source>
        <dbReference type="Pfam" id="PF13193"/>
    </source>
</evidence>
<dbReference type="InterPro" id="IPR000873">
    <property type="entry name" value="AMP-dep_synth/lig_dom"/>
</dbReference>
<dbReference type="InterPro" id="IPR025110">
    <property type="entry name" value="AMP-bd_C"/>
</dbReference>
<evidence type="ECO:0000313" key="3">
    <source>
        <dbReference type="EMBL" id="CAB4717938.1"/>
    </source>
</evidence>
<dbReference type="PANTHER" id="PTHR43767">
    <property type="entry name" value="LONG-CHAIN-FATTY-ACID--COA LIGASE"/>
    <property type="match status" value="1"/>
</dbReference>
<dbReference type="NCBIfam" id="NF005863">
    <property type="entry name" value="PRK07798.1"/>
    <property type="match status" value="1"/>
</dbReference>
<organism evidence="5">
    <name type="scientific">freshwater metagenome</name>
    <dbReference type="NCBI Taxonomy" id="449393"/>
    <lineage>
        <taxon>unclassified sequences</taxon>
        <taxon>metagenomes</taxon>
        <taxon>ecological metagenomes</taxon>
    </lineage>
</organism>
<dbReference type="Gene3D" id="3.30.300.30">
    <property type="match status" value="1"/>
</dbReference>
<evidence type="ECO:0000313" key="5">
    <source>
        <dbReference type="EMBL" id="CAB4968604.1"/>
    </source>
</evidence>
<dbReference type="EMBL" id="CAFBPQ010000001">
    <property type="protein sequence ID" value="CAB5010787.1"/>
    <property type="molecule type" value="Genomic_DNA"/>
</dbReference>
<dbReference type="Pfam" id="PF13193">
    <property type="entry name" value="AMP-binding_C"/>
    <property type="match status" value="1"/>
</dbReference>
<feature type="domain" description="AMP-binding enzyme C-terminal" evidence="2">
    <location>
        <begin position="456"/>
        <end position="531"/>
    </location>
</feature>
<dbReference type="InterPro" id="IPR050237">
    <property type="entry name" value="ATP-dep_AMP-bd_enzyme"/>
</dbReference>
<evidence type="ECO:0000313" key="6">
    <source>
        <dbReference type="EMBL" id="CAB5010787.1"/>
    </source>
</evidence>
<dbReference type="PANTHER" id="PTHR43767:SF1">
    <property type="entry name" value="NONRIBOSOMAL PEPTIDE SYNTHASE PES1 (EUROFUNG)-RELATED"/>
    <property type="match status" value="1"/>
</dbReference>
<reference evidence="5" key="1">
    <citation type="submission" date="2020-05" db="EMBL/GenBank/DDBJ databases">
        <authorList>
            <person name="Chiriac C."/>
            <person name="Salcher M."/>
            <person name="Ghai R."/>
            <person name="Kavagutti S V."/>
        </authorList>
    </citation>
    <scope>NUCLEOTIDE SEQUENCE</scope>
</reference>
<gene>
    <name evidence="3" type="ORF">UFOPK2683_00397</name>
    <name evidence="4" type="ORF">UFOPK3605_00126</name>
    <name evidence="5" type="ORF">UFOPK3897_00130</name>
    <name evidence="6" type="ORF">UFOPK4121_00029</name>
</gene>
<dbReference type="EMBL" id="CAFBOF010000001">
    <property type="protein sequence ID" value="CAB4968604.1"/>
    <property type="molecule type" value="Genomic_DNA"/>
</dbReference>
<proteinExistence type="predicted"/>
<dbReference type="GO" id="GO:0016878">
    <property type="term" value="F:acid-thiol ligase activity"/>
    <property type="evidence" value="ECO:0007669"/>
    <property type="project" value="UniProtKB-ARBA"/>
</dbReference>
<dbReference type="InterPro" id="IPR045851">
    <property type="entry name" value="AMP-bd_C_sf"/>
</dbReference>
<evidence type="ECO:0000259" key="1">
    <source>
        <dbReference type="Pfam" id="PF00501"/>
    </source>
</evidence>
<dbReference type="AlphaFoldDB" id="A0A6J7LSV4"/>
<dbReference type="Pfam" id="PF00501">
    <property type="entry name" value="AMP-binding"/>
    <property type="match status" value="1"/>
</dbReference>
<dbReference type="EMBL" id="CAEZYK010000014">
    <property type="protein sequence ID" value="CAB4717938.1"/>
    <property type="molecule type" value="Genomic_DNA"/>
</dbReference>
<dbReference type="SUPFAM" id="SSF56801">
    <property type="entry name" value="Acetyl-CoA synthetase-like"/>
    <property type="match status" value="1"/>
</dbReference>
<dbReference type="InterPro" id="IPR042099">
    <property type="entry name" value="ANL_N_sf"/>
</dbReference>
<sequence>MEFNLADLFEIAVDAVPERTALIAGDERRTYHELNDRANRLAHHLLDPNSGLALKTGEAVAIYSWNRAEWLEAEIAIYKARGVVININYRYVIEELRYMLENSDAVAVIFERAFAPLLAEIYQDCPKVRHFIVIDDKSSDSDAEIATALTALKAKTYEAVMADASPEQDFAPRSADDRYILYTGGTTGLPKGVIWRQEDIFFAALGGGGFNQPPIVKPEELRERILAAEPIVDVINAPMMHGGGQWTTFINFFRGSCIALNCDHHFSAERILRLAEREKAFSIMIVGDAMARPIADAIADPTTHYDLSNLFLIGSGGAIMSRAVKEQLRALVPGVIVSDSFGASETGAAGTVMDFDGPAAGPRFTVSEKINVLNEKLLPVKPGSGEVGLLARSGNIPLGYYKDEAKTAATFVIDPDGMRWVVPGDYATIEDDGTLNLLGRGSACINTGGEKIYVEEVEAVLKAHPDIFDAVVVGVPDERFGERVAAIVTTRNNTPVDLIEVQEFCSSSLARYKLPREIHLTEEIPRTAVGKPDYRWAKRIATG</sequence>
<name>A0A6J7LSV4_9ZZZZ</name>
<dbReference type="Gene3D" id="3.40.50.12780">
    <property type="entry name" value="N-terminal domain of ligase-like"/>
    <property type="match status" value="1"/>
</dbReference>